<dbReference type="Pfam" id="PF12326">
    <property type="entry name" value="EOS1"/>
    <property type="match status" value="1"/>
</dbReference>
<gene>
    <name evidence="2" type="ORF">HO173_004929</name>
</gene>
<evidence type="ECO:0000313" key="3">
    <source>
        <dbReference type="Proteomes" id="UP000578531"/>
    </source>
</evidence>
<feature type="transmembrane region" description="Helical" evidence="1">
    <location>
        <begin position="12"/>
        <end position="33"/>
    </location>
</feature>
<feature type="transmembrane region" description="Helical" evidence="1">
    <location>
        <begin position="45"/>
        <end position="62"/>
    </location>
</feature>
<dbReference type="GeneID" id="59286593"/>
<comment type="caution">
    <text evidence="2">The sequence shown here is derived from an EMBL/GenBank/DDBJ whole genome shotgun (WGS) entry which is preliminary data.</text>
</comment>
<keyword evidence="1" id="KW-1133">Transmembrane helix</keyword>
<accession>A0A8H6FY82</accession>
<dbReference type="EMBL" id="JACCJC010000016">
    <property type="protein sequence ID" value="KAF6237050.1"/>
    <property type="molecule type" value="Genomic_DNA"/>
</dbReference>
<protein>
    <submittedName>
        <fullName evidence="2">Uncharacterized protein</fullName>
    </submittedName>
</protein>
<dbReference type="GO" id="GO:0034599">
    <property type="term" value="P:cellular response to oxidative stress"/>
    <property type="evidence" value="ECO:0007669"/>
    <property type="project" value="InterPro"/>
</dbReference>
<organism evidence="2 3">
    <name type="scientific">Letharia columbiana</name>
    <dbReference type="NCBI Taxonomy" id="112416"/>
    <lineage>
        <taxon>Eukaryota</taxon>
        <taxon>Fungi</taxon>
        <taxon>Dikarya</taxon>
        <taxon>Ascomycota</taxon>
        <taxon>Pezizomycotina</taxon>
        <taxon>Lecanoromycetes</taxon>
        <taxon>OSLEUM clade</taxon>
        <taxon>Lecanoromycetidae</taxon>
        <taxon>Lecanorales</taxon>
        <taxon>Lecanorineae</taxon>
        <taxon>Parmeliaceae</taxon>
        <taxon>Letharia</taxon>
    </lineage>
</organism>
<name>A0A8H6FY82_9LECA</name>
<evidence type="ECO:0000313" key="2">
    <source>
        <dbReference type="EMBL" id="KAF6237050.1"/>
    </source>
</evidence>
<dbReference type="RefSeq" id="XP_037166382.1">
    <property type="nucleotide sequence ID" value="XM_037306847.1"/>
</dbReference>
<dbReference type="PANTHER" id="PTHR28147:SF1">
    <property type="entry name" value="N-GLYCOSYLATION PROTEIN EOS1"/>
    <property type="match status" value="1"/>
</dbReference>
<feature type="transmembrane region" description="Helical" evidence="1">
    <location>
        <begin position="74"/>
        <end position="96"/>
    </location>
</feature>
<keyword evidence="3" id="KW-1185">Reference proteome</keyword>
<dbReference type="OrthoDB" id="2139606at2759"/>
<dbReference type="GO" id="GO:0006487">
    <property type="term" value="P:protein N-linked glycosylation"/>
    <property type="evidence" value="ECO:0007669"/>
    <property type="project" value="TreeGrafter"/>
</dbReference>
<dbReference type="Proteomes" id="UP000578531">
    <property type="component" value="Unassembled WGS sequence"/>
</dbReference>
<evidence type="ECO:0000256" key="1">
    <source>
        <dbReference type="SAM" id="Phobius"/>
    </source>
</evidence>
<sequence length="125" mass="14129">MSRWLLFYTPSAAVVRLLTTNVLIAHITSWVLYLSGASEDPRMLLPAWVSIATTLTMLYHITQRKINIRKETSASIGVFSIASFVSLCTLLFQLHLTRENDPVVPLFSMLRRIGEHLLAFAEAPR</sequence>
<keyword evidence="1" id="KW-0812">Transmembrane</keyword>
<dbReference type="InterPro" id="IPR021100">
    <property type="entry name" value="N-glycosylation_EOS1"/>
</dbReference>
<dbReference type="PANTHER" id="PTHR28147">
    <property type="entry name" value="N-GLYCOSYLATION PROTEIN EOS1"/>
    <property type="match status" value="1"/>
</dbReference>
<proteinExistence type="predicted"/>
<reference evidence="2 3" key="1">
    <citation type="journal article" date="2020" name="Genomics">
        <title>Complete, high-quality genomes from long-read metagenomic sequencing of two wolf lichen thalli reveals enigmatic genome architecture.</title>
        <authorList>
            <person name="McKenzie S.K."/>
            <person name="Walston R.F."/>
            <person name="Allen J.L."/>
        </authorList>
    </citation>
    <scope>NUCLEOTIDE SEQUENCE [LARGE SCALE GENOMIC DNA]</scope>
    <source>
        <strain evidence="2">WasteWater2</strain>
    </source>
</reference>
<keyword evidence="1" id="KW-0472">Membrane</keyword>
<dbReference type="GO" id="GO:0005789">
    <property type="term" value="C:endoplasmic reticulum membrane"/>
    <property type="evidence" value="ECO:0007669"/>
    <property type="project" value="InterPro"/>
</dbReference>
<dbReference type="AlphaFoldDB" id="A0A8H6FY82"/>